<evidence type="ECO:0000313" key="3">
    <source>
        <dbReference type="EMBL" id="MBD7952287.1"/>
    </source>
</evidence>
<comment type="caution">
    <text evidence="3">The sequence shown here is derived from an EMBL/GenBank/DDBJ whole genome shotgun (WGS) entry which is preliminary data.</text>
</comment>
<dbReference type="Proteomes" id="UP000641803">
    <property type="component" value="Unassembled WGS sequence"/>
</dbReference>
<protein>
    <recommendedName>
        <fullName evidence="5">Lipoprotein</fullName>
    </recommendedName>
</protein>
<dbReference type="RefSeq" id="WP_191797933.1">
    <property type="nucleotide sequence ID" value="NZ_JACSQQ010000046.1"/>
</dbReference>
<proteinExistence type="predicted"/>
<keyword evidence="4" id="KW-1185">Reference proteome</keyword>
<gene>
    <name evidence="3" type="ORF">H9652_17950</name>
</gene>
<name>A0ABR8RXF2_9CELL</name>
<evidence type="ECO:0000256" key="1">
    <source>
        <dbReference type="SAM" id="MobiDB-lite"/>
    </source>
</evidence>
<keyword evidence="2" id="KW-0732">Signal</keyword>
<feature type="signal peptide" evidence="2">
    <location>
        <begin position="1"/>
        <end position="30"/>
    </location>
</feature>
<feature type="chain" id="PRO_5045754445" description="Lipoprotein" evidence="2">
    <location>
        <begin position="31"/>
        <end position="161"/>
    </location>
</feature>
<evidence type="ECO:0000313" key="4">
    <source>
        <dbReference type="Proteomes" id="UP000641803"/>
    </source>
</evidence>
<evidence type="ECO:0000256" key="2">
    <source>
        <dbReference type="SAM" id="SignalP"/>
    </source>
</evidence>
<evidence type="ECO:0008006" key="5">
    <source>
        <dbReference type="Google" id="ProtNLM"/>
    </source>
</evidence>
<sequence length="161" mass="16916">MRTTTIRSLTALLGTGLLLAVSACSPTSGADPELDTGAAKMTIEEWRQDVDDCMLDAGYDLVAMSEEGGGTTPSMTSEESAAFDVAYTACIDEIGEVPVDDSLPTEDEMFEAQLAFAACMREAGYDYPDPVKGSGMSSSFGPEIDPDVVDACSTKSQEAVQ</sequence>
<dbReference type="PROSITE" id="PS51257">
    <property type="entry name" value="PROKAR_LIPOPROTEIN"/>
    <property type="match status" value="1"/>
</dbReference>
<accession>A0ABR8RXF2</accession>
<reference evidence="3 4" key="1">
    <citation type="submission" date="2020-08" db="EMBL/GenBank/DDBJ databases">
        <title>A Genomic Blueprint of the Chicken Gut Microbiome.</title>
        <authorList>
            <person name="Gilroy R."/>
            <person name="Ravi A."/>
            <person name="Getino M."/>
            <person name="Pursley I."/>
            <person name="Horton D.L."/>
            <person name="Alikhan N.-F."/>
            <person name="Baker D."/>
            <person name="Gharbi K."/>
            <person name="Hall N."/>
            <person name="Watson M."/>
            <person name="Adriaenssens E.M."/>
            <person name="Foster-Nyarko E."/>
            <person name="Jarju S."/>
            <person name="Secka A."/>
            <person name="Antonio M."/>
            <person name="Oren A."/>
            <person name="Chaudhuri R."/>
            <person name="La Ragione R.M."/>
            <person name="Hildebrand F."/>
            <person name="Pallen M.J."/>
        </authorList>
    </citation>
    <scope>NUCLEOTIDE SEQUENCE [LARGE SCALE GENOMIC DNA]</scope>
    <source>
        <strain evidence="3 4">Sa4CUA1</strain>
    </source>
</reference>
<dbReference type="EMBL" id="JACSQQ010000046">
    <property type="protein sequence ID" value="MBD7952287.1"/>
    <property type="molecule type" value="Genomic_DNA"/>
</dbReference>
<organism evidence="3 4">
    <name type="scientific">Oerskovia rustica</name>
    <dbReference type="NCBI Taxonomy" id="2762237"/>
    <lineage>
        <taxon>Bacteria</taxon>
        <taxon>Bacillati</taxon>
        <taxon>Actinomycetota</taxon>
        <taxon>Actinomycetes</taxon>
        <taxon>Micrococcales</taxon>
        <taxon>Cellulomonadaceae</taxon>
        <taxon>Oerskovia</taxon>
    </lineage>
</organism>
<feature type="region of interest" description="Disordered" evidence="1">
    <location>
        <begin position="133"/>
        <end position="161"/>
    </location>
</feature>